<organism evidence="1 2">
    <name type="scientific">Corynebacterium casei LMG S-19264</name>
    <dbReference type="NCBI Taxonomy" id="1285583"/>
    <lineage>
        <taxon>Bacteria</taxon>
        <taxon>Bacillati</taxon>
        <taxon>Actinomycetota</taxon>
        <taxon>Actinomycetes</taxon>
        <taxon>Mycobacteriales</taxon>
        <taxon>Corynebacteriaceae</taxon>
        <taxon>Corynebacterium</taxon>
    </lineage>
</organism>
<accession>A0ABN4CAQ2</accession>
<protein>
    <submittedName>
        <fullName evidence="1">Uncharacterized protein</fullName>
    </submittedName>
</protein>
<gene>
    <name evidence="1" type="ORF">CCASEI_04630</name>
</gene>
<dbReference type="Proteomes" id="UP000019226">
    <property type="component" value="Chromosome"/>
</dbReference>
<keyword evidence="2" id="KW-1185">Reference proteome</keyword>
<sequence>MAKNTMLHRIEAKLRLITASEFHACIHDEAFRAQFLGQYQWAPDTPVIPALWNTTVDEVCEHIEWHCTEDTEFLVVPVLLKDPVKLACILVTDMFDVFEPDMTMDEVSEALGQTSDWAFAQEMDVRVQNELEINRLLEMV</sequence>
<evidence type="ECO:0000313" key="1">
    <source>
        <dbReference type="EMBL" id="AHI19504.1"/>
    </source>
</evidence>
<evidence type="ECO:0000313" key="2">
    <source>
        <dbReference type="Proteomes" id="UP000019226"/>
    </source>
</evidence>
<dbReference type="EMBL" id="CP004350">
    <property type="protein sequence ID" value="AHI19504.1"/>
    <property type="molecule type" value="Genomic_DNA"/>
</dbReference>
<dbReference type="RefSeq" id="WP_006822365.1">
    <property type="nucleotide sequence ID" value="NZ_CP004350.1"/>
</dbReference>
<reference evidence="2" key="1">
    <citation type="submission" date="2013-02" db="EMBL/GenBank/DDBJ databases">
        <title>The complete genome sequence of Corynebacterium casei LMG S-19264 (=DSM 44701).</title>
        <authorList>
            <person name="Ruckert C."/>
            <person name="Albersmeier A."/>
            <person name="Kalinowski J."/>
        </authorList>
    </citation>
    <scope>NUCLEOTIDE SEQUENCE [LARGE SCALE GENOMIC DNA]</scope>
    <source>
        <strain evidence="2">LMG S-19264</strain>
    </source>
</reference>
<name>A0ABN4CAQ2_9CORY</name>
<dbReference type="GeneID" id="82877091"/>
<proteinExistence type="predicted"/>